<feature type="binding site" evidence="9">
    <location>
        <position position="167"/>
    </location>
    <ligand>
        <name>2-[(2R,5Z)-2-carboxy-4-methylthiazol-5(2H)-ylidene]ethyl phosphate</name>
        <dbReference type="ChEBI" id="CHEBI:62899"/>
    </ligand>
</feature>
<comment type="catalytic activity">
    <reaction evidence="8 9 10">
        <text>2-[(2R,5Z)-2-carboxy-4-methylthiazol-5(2H)-ylidene]ethyl phosphate + 4-amino-2-methyl-5-(diphosphooxymethyl)pyrimidine + 2 H(+) = thiamine phosphate + CO2 + diphosphate</text>
        <dbReference type="Rhea" id="RHEA:47844"/>
        <dbReference type="ChEBI" id="CHEBI:15378"/>
        <dbReference type="ChEBI" id="CHEBI:16526"/>
        <dbReference type="ChEBI" id="CHEBI:33019"/>
        <dbReference type="ChEBI" id="CHEBI:37575"/>
        <dbReference type="ChEBI" id="CHEBI:57841"/>
        <dbReference type="ChEBI" id="CHEBI:62899"/>
        <dbReference type="EC" id="2.5.1.3"/>
    </reaction>
</comment>
<dbReference type="Gene3D" id="3.20.20.70">
    <property type="entry name" value="Aldolase class I"/>
    <property type="match status" value="1"/>
</dbReference>
<dbReference type="HAMAP" id="MF_00097">
    <property type="entry name" value="TMP_synthase"/>
    <property type="match status" value="1"/>
</dbReference>
<organism evidence="13 14">
    <name type="scientific">Pelosinus propionicus DSM 13327</name>
    <dbReference type="NCBI Taxonomy" id="1123291"/>
    <lineage>
        <taxon>Bacteria</taxon>
        <taxon>Bacillati</taxon>
        <taxon>Bacillota</taxon>
        <taxon>Negativicutes</taxon>
        <taxon>Selenomonadales</taxon>
        <taxon>Sporomusaceae</taxon>
        <taxon>Pelosinus</taxon>
    </lineage>
</organism>
<dbReference type="NCBIfam" id="TIGR00693">
    <property type="entry name" value="thiE"/>
    <property type="match status" value="1"/>
</dbReference>
<keyword evidence="5 9" id="KW-0784">Thiamine biosynthesis</keyword>
<reference evidence="14" key="1">
    <citation type="submission" date="2016-10" db="EMBL/GenBank/DDBJ databases">
        <authorList>
            <person name="Varghese N."/>
            <person name="Submissions S."/>
        </authorList>
    </citation>
    <scope>NUCLEOTIDE SEQUENCE [LARGE SCALE GENOMIC DNA]</scope>
    <source>
        <strain evidence="14">DSM 13327</strain>
    </source>
</reference>
<dbReference type="AlphaFoldDB" id="A0A1I4M7Y9"/>
<feature type="binding site" evidence="9">
    <location>
        <begin position="40"/>
        <end position="44"/>
    </location>
    <ligand>
        <name>4-amino-2-methyl-5-(diphosphooxymethyl)pyrimidine</name>
        <dbReference type="ChEBI" id="CHEBI:57841"/>
    </ligand>
</feature>
<evidence type="ECO:0000256" key="6">
    <source>
        <dbReference type="ARBA" id="ARBA00047334"/>
    </source>
</evidence>
<dbReference type="EMBL" id="FOTS01000030">
    <property type="protein sequence ID" value="SFL99260.1"/>
    <property type="molecule type" value="Genomic_DNA"/>
</dbReference>
<dbReference type="STRING" id="1123291.SAMN04490355_103048"/>
<dbReference type="RefSeq" id="WP_090939381.1">
    <property type="nucleotide sequence ID" value="NZ_FOTS01000030.1"/>
</dbReference>
<keyword evidence="2 9" id="KW-0808">Transferase</keyword>
<evidence type="ECO:0000313" key="14">
    <source>
        <dbReference type="Proteomes" id="UP000199520"/>
    </source>
</evidence>
<dbReference type="CDD" id="cd00564">
    <property type="entry name" value="TMP_TenI"/>
    <property type="match status" value="1"/>
</dbReference>
<dbReference type="SUPFAM" id="SSF51391">
    <property type="entry name" value="Thiamin phosphate synthase"/>
    <property type="match status" value="1"/>
</dbReference>
<comment type="similarity">
    <text evidence="9 10">Belongs to the thiamine-phosphate synthase family.</text>
</comment>
<evidence type="ECO:0000259" key="12">
    <source>
        <dbReference type="Pfam" id="PF02581"/>
    </source>
</evidence>
<evidence type="ECO:0000256" key="2">
    <source>
        <dbReference type="ARBA" id="ARBA00022679"/>
    </source>
</evidence>
<evidence type="ECO:0000256" key="1">
    <source>
        <dbReference type="ARBA" id="ARBA00005165"/>
    </source>
</evidence>
<evidence type="ECO:0000256" key="4">
    <source>
        <dbReference type="ARBA" id="ARBA00022842"/>
    </source>
</evidence>
<evidence type="ECO:0000256" key="5">
    <source>
        <dbReference type="ARBA" id="ARBA00022977"/>
    </source>
</evidence>
<dbReference type="GO" id="GO:0005737">
    <property type="term" value="C:cytoplasm"/>
    <property type="evidence" value="ECO:0007669"/>
    <property type="project" value="TreeGrafter"/>
</dbReference>
<evidence type="ECO:0000256" key="7">
    <source>
        <dbReference type="ARBA" id="ARBA00047851"/>
    </source>
</evidence>
<feature type="domain" description="Thiamine phosphate synthase/TenI" evidence="12">
    <location>
        <begin position="10"/>
        <end position="190"/>
    </location>
</feature>
<feature type="binding site" evidence="9">
    <location>
        <position position="73"/>
    </location>
    <ligand>
        <name>Mg(2+)</name>
        <dbReference type="ChEBI" id="CHEBI:18420"/>
    </ligand>
</feature>
<feature type="binding site" evidence="9">
    <location>
        <begin position="187"/>
        <end position="188"/>
    </location>
    <ligand>
        <name>2-[(2R,5Z)-2-carboxy-4-methylthiazol-5(2H)-ylidene]ethyl phosphate</name>
        <dbReference type="ChEBI" id="CHEBI:62899"/>
    </ligand>
</feature>
<evidence type="ECO:0000313" key="13">
    <source>
        <dbReference type="EMBL" id="SFL99260.1"/>
    </source>
</evidence>
<keyword evidence="3 9" id="KW-0479">Metal-binding</keyword>
<dbReference type="InterPro" id="IPR022998">
    <property type="entry name" value="ThiamineP_synth_TenI"/>
</dbReference>
<keyword evidence="4 9" id="KW-0460">Magnesium</keyword>
<dbReference type="PANTHER" id="PTHR20857:SF23">
    <property type="entry name" value="THIAMINE BIOSYNTHETIC BIFUNCTIONAL ENZYME"/>
    <property type="match status" value="1"/>
</dbReference>
<sequence length="209" mass="22199">MDKKAVDYSLYLVTDRELLGNKDLAATVEEAIKGGTTLVQIREKNISTLDFFELALAVKQITGKYKVPFIINDRIDIALAVDADGVHIGQKDMPLTVARKLLGPTKIIGVSASTLEEAVKAQDEGADYLGVGAVFPTRTKSDADHVSLAGFRSIKEGVSVPVVAIGGILKDNIKHVMEAGADGAAVVSAIIASADPYEAACNLRHIIKK</sequence>
<gene>
    <name evidence="9" type="primary">thiE</name>
    <name evidence="13" type="ORF">SAMN04490355_103048</name>
</gene>
<dbReference type="GO" id="GO:0009228">
    <property type="term" value="P:thiamine biosynthetic process"/>
    <property type="evidence" value="ECO:0007669"/>
    <property type="project" value="UniProtKB-KW"/>
</dbReference>
<comment type="cofactor">
    <cofactor evidence="9">
        <name>Mg(2+)</name>
        <dbReference type="ChEBI" id="CHEBI:18420"/>
    </cofactor>
    <text evidence="9">Binds 1 Mg(2+) ion per subunit.</text>
</comment>
<dbReference type="UniPathway" id="UPA00060">
    <property type="reaction ID" value="UER00141"/>
</dbReference>
<dbReference type="GO" id="GO:0009229">
    <property type="term" value="P:thiamine diphosphate biosynthetic process"/>
    <property type="evidence" value="ECO:0007669"/>
    <property type="project" value="UniProtKB-UniRule"/>
</dbReference>
<proteinExistence type="inferred from homology"/>
<dbReference type="OrthoDB" id="9812206at2"/>
<feature type="binding site" evidence="9">
    <location>
        <begin position="137"/>
        <end position="139"/>
    </location>
    <ligand>
        <name>2-[(2R,5Z)-2-carboxy-4-methylthiazol-5(2H)-ylidene]ethyl phosphate</name>
        <dbReference type="ChEBI" id="CHEBI:62899"/>
    </ligand>
</feature>
<feature type="binding site" evidence="9">
    <location>
        <position position="111"/>
    </location>
    <ligand>
        <name>4-amino-2-methyl-5-(diphosphooxymethyl)pyrimidine</name>
        <dbReference type="ChEBI" id="CHEBI:57841"/>
    </ligand>
</feature>
<dbReference type="EC" id="2.5.1.3" evidence="9"/>
<keyword evidence="14" id="KW-1185">Reference proteome</keyword>
<dbReference type="GO" id="GO:0004789">
    <property type="term" value="F:thiamine-phosphate diphosphorylase activity"/>
    <property type="evidence" value="ECO:0007669"/>
    <property type="project" value="UniProtKB-UniRule"/>
</dbReference>
<comment type="catalytic activity">
    <reaction evidence="7 9 10">
        <text>2-(2-carboxy-4-methylthiazol-5-yl)ethyl phosphate + 4-amino-2-methyl-5-(diphosphooxymethyl)pyrimidine + 2 H(+) = thiamine phosphate + CO2 + diphosphate</text>
        <dbReference type="Rhea" id="RHEA:47848"/>
        <dbReference type="ChEBI" id="CHEBI:15378"/>
        <dbReference type="ChEBI" id="CHEBI:16526"/>
        <dbReference type="ChEBI" id="CHEBI:33019"/>
        <dbReference type="ChEBI" id="CHEBI:37575"/>
        <dbReference type="ChEBI" id="CHEBI:57841"/>
        <dbReference type="ChEBI" id="CHEBI:62890"/>
        <dbReference type="EC" id="2.5.1.3"/>
    </reaction>
</comment>
<dbReference type="InterPro" id="IPR034291">
    <property type="entry name" value="TMP_synthase"/>
</dbReference>
<feature type="binding site" evidence="9">
    <location>
        <position position="140"/>
    </location>
    <ligand>
        <name>4-amino-2-methyl-5-(diphosphooxymethyl)pyrimidine</name>
        <dbReference type="ChEBI" id="CHEBI:57841"/>
    </ligand>
</feature>
<dbReference type="InterPro" id="IPR036206">
    <property type="entry name" value="ThiamineP_synth_sf"/>
</dbReference>
<evidence type="ECO:0000256" key="10">
    <source>
        <dbReference type="RuleBase" id="RU003826"/>
    </source>
</evidence>
<dbReference type="PANTHER" id="PTHR20857">
    <property type="entry name" value="THIAMINE-PHOSPHATE PYROPHOSPHORYLASE"/>
    <property type="match status" value="1"/>
</dbReference>
<evidence type="ECO:0000256" key="8">
    <source>
        <dbReference type="ARBA" id="ARBA00047883"/>
    </source>
</evidence>
<comment type="pathway">
    <text evidence="1 9 11">Cofactor biosynthesis; thiamine diphosphate biosynthesis; thiamine phosphate from 4-amino-2-methyl-5-diphosphomethylpyrimidine and 4-methyl-5-(2-phosphoethyl)-thiazole: step 1/1.</text>
</comment>
<evidence type="ECO:0000256" key="11">
    <source>
        <dbReference type="RuleBase" id="RU004253"/>
    </source>
</evidence>
<accession>A0A1I4M7Y9</accession>
<feature type="binding site" evidence="9">
    <location>
        <position position="92"/>
    </location>
    <ligand>
        <name>Mg(2+)</name>
        <dbReference type="ChEBI" id="CHEBI:18420"/>
    </ligand>
</feature>
<name>A0A1I4M7Y9_9FIRM</name>
<comment type="catalytic activity">
    <reaction evidence="6 9 10">
        <text>4-methyl-5-(2-phosphooxyethyl)-thiazole + 4-amino-2-methyl-5-(diphosphooxymethyl)pyrimidine + H(+) = thiamine phosphate + diphosphate</text>
        <dbReference type="Rhea" id="RHEA:22328"/>
        <dbReference type="ChEBI" id="CHEBI:15378"/>
        <dbReference type="ChEBI" id="CHEBI:33019"/>
        <dbReference type="ChEBI" id="CHEBI:37575"/>
        <dbReference type="ChEBI" id="CHEBI:57841"/>
        <dbReference type="ChEBI" id="CHEBI:58296"/>
        <dbReference type="EC" id="2.5.1.3"/>
    </reaction>
</comment>
<dbReference type="FunFam" id="3.20.20.70:FF:000104">
    <property type="entry name" value="Thiamine biosynthetic bifunctional enzyme"/>
    <property type="match status" value="1"/>
</dbReference>
<evidence type="ECO:0000256" key="3">
    <source>
        <dbReference type="ARBA" id="ARBA00022723"/>
    </source>
</evidence>
<protein>
    <recommendedName>
        <fullName evidence="9">Thiamine-phosphate synthase</fullName>
        <shortName evidence="9">TP synthase</shortName>
        <shortName evidence="9">TPS</shortName>
        <ecNumber evidence="9">2.5.1.3</ecNumber>
    </recommendedName>
    <alternativeName>
        <fullName evidence="9">Thiamine-phosphate pyrophosphorylase</fullName>
        <shortName evidence="9">TMP pyrophosphorylase</shortName>
        <shortName evidence="9">TMP-PPase</shortName>
    </alternativeName>
</protein>
<dbReference type="InterPro" id="IPR013785">
    <property type="entry name" value="Aldolase_TIM"/>
</dbReference>
<dbReference type="GO" id="GO:0000287">
    <property type="term" value="F:magnesium ion binding"/>
    <property type="evidence" value="ECO:0007669"/>
    <property type="project" value="UniProtKB-UniRule"/>
</dbReference>
<dbReference type="Pfam" id="PF02581">
    <property type="entry name" value="TMP-TENI"/>
    <property type="match status" value="1"/>
</dbReference>
<comment type="function">
    <text evidence="9">Condenses 4-methyl-5-(beta-hydroxyethyl)thiazole monophosphate (THZ-P) and 2-methyl-4-amino-5-hydroxymethyl pyrimidine pyrophosphate (HMP-PP) to form thiamine monophosphate (TMP).</text>
</comment>
<evidence type="ECO:0000256" key="9">
    <source>
        <dbReference type="HAMAP-Rule" id="MF_00097"/>
    </source>
</evidence>
<dbReference type="Proteomes" id="UP000199520">
    <property type="component" value="Unassembled WGS sequence"/>
</dbReference>
<feature type="binding site" evidence="9">
    <location>
        <position position="72"/>
    </location>
    <ligand>
        <name>4-amino-2-methyl-5-(diphosphooxymethyl)pyrimidine</name>
        <dbReference type="ChEBI" id="CHEBI:57841"/>
    </ligand>
</feature>